<feature type="region of interest" description="Disordered" evidence="1">
    <location>
        <begin position="22"/>
        <end position="52"/>
    </location>
</feature>
<name>A0AAD6LPW5_9ROSI</name>
<dbReference type="EMBL" id="JAQIZT010000015">
    <property type="protein sequence ID" value="KAJ6971043.1"/>
    <property type="molecule type" value="Genomic_DNA"/>
</dbReference>
<dbReference type="AlphaFoldDB" id="A0AAD6LPW5"/>
<reference evidence="2" key="1">
    <citation type="journal article" date="2023" name="Mol. Ecol. Resour.">
        <title>Chromosome-level genome assembly of a triploid poplar Populus alba 'Berolinensis'.</title>
        <authorList>
            <person name="Chen S."/>
            <person name="Yu Y."/>
            <person name="Wang X."/>
            <person name="Wang S."/>
            <person name="Zhang T."/>
            <person name="Zhou Y."/>
            <person name="He R."/>
            <person name="Meng N."/>
            <person name="Wang Y."/>
            <person name="Liu W."/>
            <person name="Liu Z."/>
            <person name="Liu J."/>
            <person name="Guo Q."/>
            <person name="Huang H."/>
            <person name="Sederoff R.R."/>
            <person name="Wang G."/>
            <person name="Qu G."/>
            <person name="Chen S."/>
        </authorList>
    </citation>
    <scope>NUCLEOTIDE SEQUENCE</scope>
    <source>
        <strain evidence="2">SC-2020</strain>
    </source>
</reference>
<comment type="caution">
    <text evidence="2">The sequence shown here is derived from an EMBL/GenBank/DDBJ whole genome shotgun (WGS) entry which is preliminary data.</text>
</comment>
<evidence type="ECO:0000256" key="1">
    <source>
        <dbReference type="SAM" id="MobiDB-lite"/>
    </source>
</evidence>
<organism evidence="2 3">
    <name type="scientific">Populus alba x Populus x berolinensis</name>
    <dbReference type="NCBI Taxonomy" id="444605"/>
    <lineage>
        <taxon>Eukaryota</taxon>
        <taxon>Viridiplantae</taxon>
        <taxon>Streptophyta</taxon>
        <taxon>Embryophyta</taxon>
        <taxon>Tracheophyta</taxon>
        <taxon>Spermatophyta</taxon>
        <taxon>Magnoliopsida</taxon>
        <taxon>eudicotyledons</taxon>
        <taxon>Gunneridae</taxon>
        <taxon>Pentapetalae</taxon>
        <taxon>rosids</taxon>
        <taxon>fabids</taxon>
        <taxon>Malpighiales</taxon>
        <taxon>Salicaceae</taxon>
        <taxon>Saliceae</taxon>
        <taxon>Populus</taxon>
    </lineage>
</organism>
<keyword evidence="3" id="KW-1185">Reference proteome</keyword>
<dbReference type="Proteomes" id="UP001164929">
    <property type="component" value="Chromosome 15"/>
</dbReference>
<gene>
    <name evidence="2" type="ORF">NC653_035345</name>
</gene>
<accession>A0AAD6LPW5</accession>
<evidence type="ECO:0000313" key="2">
    <source>
        <dbReference type="EMBL" id="KAJ6971043.1"/>
    </source>
</evidence>
<evidence type="ECO:0000313" key="3">
    <source>
        <dbReference type="Proteomes" id="UP001164929"/>
    </source>
</evidence>
<protein>
    <submittedName>
        <fullName evidence="2">Uncharacterized protein</fullName>
    </submittedName>
</protein>
<proteinExistence type="predicted"/>
<sequence length="101" mass="11824">MSEQCGGLLLAERKGEEQWKLGYRRNERGPGMRNDSSQSLKPKNEGKNRKSLAYEQACSHATHYGNQYNSLYFRNGFILLNIYKPRNLYVVNCSKDIYWIK</sequence>